<comment type="similarity">
    <text evidence="1">Belongs to the sigma-70 factor family. ECF subfamily.</text>
</comment>
<protein>
    <submittedName>
        <fullName evidence="8">Sigma-70 region 2</fullName>
    </submittedName>
</protein>
<keyword evidence="5" id="KW-0804">Transcription</keyword>
<keyword evidence="3" id="KW-0731">Sigma factor</keyword>
<dbReference type="Gene3D" id="1.10.10.10">
    <property type="entry name" value="Winged helix-like DNA-binding domain superfamily/Winged helix DNA-binding domain"/>
    <property type="match status" value="1"/>
</dbReference>
<evidence type="ECO:0000256" key="4">
    <source>
        <dbReference type="ARBA" id="ARBA00023125"/>
    </source>
</evidence>
<dbReference type="Proteomes" id="UP000006000">
    <property type="component" value="Unassembled WGS sequence"/>
</dbReference>
<dbReference type="PANTHER" id="PTHR43133:SF8">
    <property type="entry name" value="RNA POLYMERASE SIGMA FACTOR HI_1459-RELATED"/>
    <property type="match status" value="1"/>
</dbReference>
<keyword evidence="4" id="KW-0238">DNA-binding</keyword>
<dbReference type="GO" id="GO:0016987">
    <property type="term" value="F:sigma factor activity"/>
    <property type="evidence" value="ECO:0007669"/>
    <property type="project" value="UniProtKB-KW"/>
</dbReference>
<dbReference type="HOGENOM" id="CLU_047691_3_1_9"/>
<dbReference type="SUPFAM" id="SSF88946">
    <property type="entry name" value="Sigma2 domain of RNA polymerase sigma factors"/>
    <property type="match status" value="1"/>
</dbReference>
<dbReference type="SUPFAM" id="SSF88659">
    <property type="entry name" value="Sigma3 and sigma4 domains of RNA polymerase sigma factors"/>
    <property type="match status" value="1"/>
</dbReference>
<dbReference type="Pfam" id="PF08281">
    <property type="entry name" value="Sigma70_r4_2"/>
    <property type="match status" value="1"/>
</dbReference>
<name>A5ZAA0_9FIRM</name>
<keyword evidence="2" id="KW-0805">Transcription regulation</keyword>
<feature type="domain" description="RNA polymerase sigma-70 region 2" evidence="6">
    <location>
        <begin position="19"/>
        <end position="83"/>
    </location>
</feature>
<organism evidence="8 9">
    <name type="scientific">Eubacterium ventriosum ATCC 27560</name>
    <dbReference type="NCBI Taxonomy" id="411463"/>
    <lineage>
        <taxon>Bacteria</taxon>
        <taxon>Bacillati</taxon>
        <taxon>Bacillota</taxon>
        <taxon>Clostridia</taxon>
        <taxon>Eubacteriales</taxon>
        <taxon>Eubacteriaceae</taxon>
        <taxon>Eubacterium</taxon>
    </lineage>
</organism>
<dbReference type="SMR" id="A5ZAA0"/>
<sequence length="164" mass="19883">MKGVKMLNIQTEQQYNEIVENYSDMIFRIAYQYLFNKYDAEDIVQEVFVKLLTKRVIFKDEEHIKSWLIRVTINQCLDYKKSLTKKSTVPIENMEIPFEQKEGEILEELQLLKEDERNVLYLHYYEGYKIKEIAKILKQKQNTINSKLTRARKKLKEIMEVEYE</sequence>
<evidence type="ECO:0000259" key="7">
    <source>
        <dbReference type="Pfam" id="PF08281"/>
    </source>
</evidence>
<dbReference type="InterPro" id="IPR013325">
    <property type="entry name" value="RNA_pol_sigma_r2"/>
</dbReference>
<dbReference type="NCBIfam" id="TIGR02937">
    <property type="entry name" value="sigma70-ECF"/>
    <property type="match status" value="1"/>
</dbReference>
<dbReference type="InterPro" id="IPR007627">
    <property type="entry name" value="RNA_pol_sigma70_r2"/>
</dbReference>
<feature type="domain" description="RNA polymerase sigma factor 70 region 4 type 2" evidence="7">
    <location>
        <begin position="104"/>
        <end position="155"/>
    </location>
</feature>
<dbReference type="InterPro" id="IPR013249">
    <property type="entry name" value="RNA_pol_sigma70_r4_t2"/>
</dbReference>
<dbReference type="Pfam" id="PF04542">
    <property type="entry name" value="Sigma70_r2"/>
    <property type="match status" value="1"/>
</dbReference>
<dbReference type="Gene3D" id="1.10.1740.10">
    <property type="match status" value="1"/>
</dbReference>
<accession>A5ZAA0</accession>
<dbReference type="AlphaFoldDB" id="A5ZAA0"/>
<dbReference type="InterPro" id="IPR013324">
    <property type="entry name" value="RNA_pol_sigma_r3/r4-like"/>
</dbReference>
<comment type="caution">
    <text evidence="8">The sequence shown here is derived from an EMBL/GenBank/DDBJ whole genome shotgun (WGS) entry which is preliminary data.</text>
</comment>
<evidence type="ECO:0000313" key="8">
    <source>
        <dbReference type="EMBL" id="EDM50001.1"/>
    </source>
</evidence>
<reference evidence="8 9" key="2">
    <citation type="submission" date="2007-04" db="EMBL/GenBank/DDBJ databases">
        <title>Draft genome sequence of Eubacterium ventriosum (ATCC 27560).</title>
        <authorList>
            <person name="Sudarsanam P."/>
            <person name="Ley R."/>
            <person name="Guruge J."/>
            <person name="Turnbaugh P.J."/>
            <person name="Mahowald M."/>
            <person name="Liep D."/>
            <person name="Gordon J."/>
        </authorList>
    </citation>
    <scope>NUCLEOTIDE SEQUENCE [LARGE SCALE GENOMIC DNA]</scope>
    <source>
        <strain evidence="8 9">ATCC 27560</strain>
    </source>
</reference>
<dbReference type="GO" id="GO:0006352">
    <property type="term" value="P:DNA-templated transcription initiation"/>
    <property type="evidence" value="ECO:0007669"/>
    <property type="project" value="InterPro"/>
</dbReference>
<dbReference type="RefSeq" id="WP_005360451.1">
    <property type="nucleotide sequence ID" value="NZ_DS264270.1"/>
</dbReference>
<dbReference type="InterPro" id="IPR014284">
    <property type="entry name" value="RNA_pol_sigma-70_dom"/>
</dbReference>
<gene>
    <name evidence="8" type="ORF">EUBVEN_02647</name>
</gene>
<dbReference type="GO" id="GO:0003677">
    <property type="term" value="F:DNA binding"/>
    <property type="evidence" value="ECO:0007669"/>
    <property type="project" value="UniProtKB-KW"/>
</dbReference>
<dbReference type="PANTHER" id="PTHR43133">
    <property type="entry name" value="RNA POLYMERASE ECF-TYPE SIGMA FACTO"/>
    <property type="match status" value="1"/>
</dbReference>
<dbReference type="InterPro" id="IPR036388">
    <property type="entry name" value="WH-like_DNA-bd_sf"/>
</dbReference>
<reference evidence="8 9" key="1">
    <citation type="submission" date="2007-03" db="EMBL/GenBank/DDBJ databases">
        <authorList>
            <person name="Fulton L."/>
            <person name="Clifton S."/>
            <person name="Fulton B."/>
            <person name="Xu J."/>
            <person name="Minx P."/>
            <person name="Pepin K.H."/>
            <person name="Johnson M."/>
            <person name="Thiruvilangam P."/>
            <person name="Bhonagiri V."/>
            <person name="Nash W.E."/>
            <person name="Mardis E.R."/>
            <person name="Wilson R.K."/>
        </authorList>
    </citation>
    <scope>NUCLEOTIDE SEQUENCE [LARGE SCALE GENOMIC DNA]</scope>
    <source>
        <strain evidence="8 9">ATCC 27560</strain>
    </source>
</reference>
<dbReference type="EMBL" id="AAVL02000038">
    <property type="protein sequence ID" value="EDM50001.1"/>
    <property type="molecule type" value="Genomic_DNA"/>
</dbReference>
<evidence type="ECO:0000256" key="3">
    <source>
        <dbReference type="ARBA" id="ARBA00023082"/>
    </source>
</evidence>
<dbReference type="InterPro" id="IPR039425">
    <property type="entry name" value="RNA_pol_sigma-70-like"/>
</dbReference>
<dbReference type="eggNOG" id="COG1595">
    <property type="taxonomic scope" value="Bacteria"/>
</dbReference>
<evidence type="ECO:0000256" key="1">
    <source>
        <dbReference type="ARBA" id="ARBA00010641"/>
    </source>
</evidence>
<evidence type="ECO:0000313" key="9">
    <source>
        <dbReference type="Proteomes" id="UP000006000"/>
    </source>
</evidence>
<proteinExistence type="inferred from homology"/>
<evidence type="ECO:0000256" key="2">
    <source>
        <dbReference type="ARBA" id="ARBA00023015"/>
    </source>
</evidence>
<dbReference type="STRING" id="411463.EUBVEN_02647"/>
<evidence type="ECO:0000259" key="6">
    <source>
        <dbReference type="Pfam" id="PF04542"/>
    </source>
</evidence>
<dbReference type="CDD" id="cd06171">
    <property type="entry name" value="Sigma70_r4"/>
    <property type="match status" value="1"/>
</dbReference>
<evidence type="ECO:0000256" key="5">
    <source>
        <dbReference type="ARBA" id="ARBA00023163"/>
    </source>
</evidence>